<feature type="compositionally biased region" description="Polar residues" evidence="1">
    <location>
        <begin position="118"/>
        <end position="129"/>
    </location>
</feature>
<keyword evidence="3" id="KW-1185">Reference proteome</keyword>
<dbReference type="AlphaFoldDB" id="A0A9J6GJE6"/>
<evidence type="ECO:0000313" key="3">
    <source>
        <dbReference type="Proteomes" id="UP000821853"/>
    </source>
</evidence>
<organism evidence="2 3">
    <name type="scientific">Haemaphysalis longicornis</name>
    <name type="common">Bush tick</name>
    <dbReference type="NCBI Taxonomy" id="44386"/>
    <lineage>
        <taxon>Eukaryota</taxon>
        <taxon>Metazoa</taxon>
        <taxon>Ecdysozoa</taxon>
        <taxon>Arthropoda</taxon>
        <taxon>Chelicerata</taxon>
        <taxon>Arachnida</taxon>
        <taxon>Acari</taxon>
        <taxon>Parasitiformes</taxon>
        <taxon>Ixodida</taxon>
        <taxon>Ixodoidea</taxon>
        <taxon>Ixodidae</taxon>
        <taxon>Haemaphysalinae</taxon>
        <taxon>Haemaphysalis</taxon>
    </lineage>
</organism>
<accession>A0A9J6GJE6</accession>
<sequence>MLPHRKFASKQHSRNGSRCLDYGPRRERRDTFHHAPDRRKRVVVEGVEDALEEEEVEELPDGSPRRSTHSMVLMVMTTGSEVSLVQGTWMRSSWMCPLTSRKGSRSSRSSASSRRSRLLNTASPPTATAGQWWKECGTTREPVTQLWVQHL</sequence>
<comment type="caution">
    <text evidence="2">The sequence shown here is derived from an EMBL/GenBank/DDBJ whole genome shotgun (WGS) entry which is preliminary data.</text>
</comment>
<dbReference type="EMBL" id="JABSTR010000007">
    <property type="protein sequence ID" value="KAH9375411.1"/>
    <property type="molecule type" value="Genomic_DNA"/>
</dbReference>
<feature type="compositionally biased region" description="Basic and acidic residues" evidence="1">
    <location>
        <begin position="23"/>
        <end position="35"/>
    </location>
</feature>
<feature type="region of interest" description="Disordered" evidence="1">
    <location>
        <begin position="1"/>
        <end position="38"/>
    </location>
</feature>
<name>A0A9J6GJE6_HAELO</name>
<gene>
    <name evidence="2" type="ORF">HPB48_022716</name>
</gene>
<dbReference type="VEuPathDB" id="VectorBase:HLOH_061810"/>
<evidence type="ECO:0000256" key="1">
    <source>
        <dbReference type="SAM" id="MobiDB-lite"/>
    </source>
</evidence>
<reference evidence="2 3" key="1">
    <citation type="journal article" date="2020" name="Cell">
        <title>Large-Scale Comparative Analyses of Tick Genomes Elucidate Their Genetic Diversity and Vector Capacities.</title>
        <authorList>
            <consortium name="Tick Genome and Microbiome Consortium (TIGMIC)"/>
            <person name="Jia N."/>
            <person name="Wang J."/>
            <person name="Shi W."/>
            <person name="Du L."/>
            <person name="Sun Y."/>
            <person name="Zhan W."/>
            <person name="Jiang J.F."/>
            <person name="Wang Q."/>
            <person name="Zhang B."/>
            <person name="Ji P."/>
            <person name="Bell-Sakyi L."/>
            <person name="Cui X.M."/>
            <person name="Yuan T.T."/>
            <person name="Jiang B.G."/>
            <person name="Yang W.F."/>
            <person name="Lam T.T."/>
            <person name="Chang Q.C."/>
            <person name="Ding S.J."/>
            <person name="Wang X.J."/>
            <person name="Zhu J.G."/>
            <person name="Ruan X.D."/>
            <person name="Zhao L."/>
            <person name="Wei J.T."/>
            <person name="Ye R.Z."/>
            <person name="Que T.C."/>
            <person name="Du C.H."/>
            <person name="Zhou Y.H."/>
            <person name="Cheng J.X."/>
            <person name="Dai P.F."/>
            <person name="Guo W.B."/>
            <person name="Han X.H."/>
            <person name="Huang E.J."/>
            <person name="Li L.F."/>
            <person name="Wei W."/>
            <person name="Gao Y.C."/>
            <person name="Liu J.Z."/>
            <person name="Shao H.Z."/>
            <person name="Wang X."/>
            <person name="Wang C.C."/>
            <person name="Yang T.C."/>
            <person name="Huo Q.B."/>
            <person name="Li W."/>
            <person name="Chen H.Y."/>
            <person name="Chen S.E."/>
            <person name="Zhou L.G."/>
            <person name="Ni X.B."/>
            <person name="Tian J.H."/>
            <person name="Sheng Y."/>
            <person name="Liu T."/>
            <person name="Pan Y.S."/>
            <person name="Xia L.Y."/>
            <person name="Li J."/>
            <person name="Zhao F."/>
            <person name="Cao W.C."/>
        </authorList>
    </citation>
    <scope>NUCLEOTIDE SEQUENCE [LARGE SCALE GENOMIC DNA]</scope>
    <source>
        <strain evidence="2">HaeL-2018</strain>
    </source>
</reference>
<protein>
    <submittedName>
        <fullName evidence="2">Uncharacterized protein</fullName>
    </submittedName>
</protein>
<dbReference type="Proteomes" id="UP000821853">
    <property type="component" value="Chromosome 5"/>
</dbReference>
<feature type="region of interest" description="Disordered" evidence="1">
    <location>
        <begin position="99"/>
        <end position="129"/>
    </location>
</feature>
<feature type="compositionally biased region" description="Basic residues" evidence="1">
    <location>
        <begin position="1"/>
        <end position="15"/>
    </location>
</feature>
<proteinExistence type="predicted"/>
<evidence type="ECO:0000313" key="2">
    <source>
        <dbReference type="EMBL" id="KAH9375411.1"/>
    </source>
</evidence>
<dbReference type="OrthoDB" id="10624514at2759"/>